<feature type="compositionally biased region" description="Low complexity" evidence="5">
    <location>
        <begin position="521"/>
        <end position="582"/>
    </location>
</feature>
<dbReference type="GeneID" id="20211286"/>
<keyword evidence="8" id="KW-1185">Reference proteome</keyword>
<evidence type="ECO:0000313" key="6">
    <source>
        <dbReference type="EMBL" id="ESN92555.1"/>
    </source>
</evidence>
<dbReference type="OrthoDB" id="1667587at2759"/>
<dbReference type="EMBL" id="KB097639">
    <property type="protein sequence ID" value="ESN92555.1"/>
    <property type="molecule type" value="Genomic_DNA"/>
</dbReference>
<evidence type="ECO:0000256" key="2">
    <source>
        <dbReference type="ARBA" id="ARBA00022737"/>
    </source>
</evidence>
<reference evidence="6 8" key="2">
    <citation type="journal article" date="2013" name="Nature">
        <title>Insights into bilaterian evolution from three spiralian genomes.</title>
        <authorList>
            <person name="Simakov O."/>
            <person name="Marletaz F."/>
            <person name="Cho S.J."/>
            <person name="Edsinger-Gonzales E."/>
            <person name="Havlak P."/>
            <person name="Hellsten U."/>
            <person name="Kuo D.H."/>
            <person name="Larsson T."/>
            <person name="Lv J."/>
            <person name="Arendt D."/>
            <person name="Savage R."/>
            <person name="Osoegawa K."/>
            <person name="de Jong P."/>
            <person name="Grimwood J."/>
            <person name="Chapman J.A."/>
            <person name="Shapiro H."/>
            <person name="Aerts A."/>
            <person name="Otillar R.P."/>
            <person name="Terry A.Y."/>
            <person name="Boore J.L."/>
            <person name="Grigoriev I.V."/>
            <person name="Lindberg D.R."/>
            <person name="Seaver E.C."/>
            <person name="Weisblat D.A."/>
            <person name="Putnam N.H."/>
            <person name="Rokhsar D.S."/>
        </authorList>
    </citation>
    <scope>NUCLEOTIDE SEQUENCE</scope>
</reference>
<dbReference type="InterPro" id="IPR048720">
    <property type="entry name" value="PROPPIN"/>
</dbReference>
<dbReference type="InterPro" id="IPR001680">
    <property type="entry name" value="WD40_rpt"/>
</dbReference>
<reference evidence="7" key="3">
    <citation type="submission" date="2015-06" db="UniProtKB">
        <authorList>
            <consortium name="EnsemblMetazoa"/>
        </authorList>
    </citation>
    <scope>IDENTIFICATION</scope>
</reference>
<feature type="compositionally biased region" description="Low complexity" evidence="5">
    <location>
        <begin position="410"/>
        <end position="444"/>
    </location>
</feature>
<dbReference type="CTD" id="20211286"/>
<dbReference type="GO" id="GO:0032266">
    <property type="term" value="F:phosphatidylinositol-3-phosphate binding"/>
    <property type="evidence" value="ECO:0000318"/>
    <property type="project" value="GO_Central"/>
</dbReference>
<dbReference type="EMBL" id="AMQM01001740">
    <property type="status" value="NOT_ANNOTATED_CDS"/>
    <property type="molecule type" value="Genomic_DNA"/>
</dbReference>
<evidence type="ECO:0000256" key="4">
    <source>
        <dbReference type="ARBA" id="ARBA00025740"/>
    </source>
</evidence>
<dbReference type="Proteomes" id="UP000015101">
    <property type="component" value="Unassembled WGS sequence"/>
</dbReference>
<dbReference type="InterPro" id="IPR015943">
    <property type="entry name" value="WD40/YVTN_repeat-like_dom_sf"/>
</dbReference>
<evidence type="ECO:0000256" key="5">
    <source>
        <dbReference type="SAM" id="MobiDB-lite"/>
    </source>
</evidence>
<sequence>MDCNGQIVYRSLLTGRNGDYNIYTLANISKSLPLLYTFPSNDEVILVERLLSTSLIVFVTASQPSRLVLHHFRNQKECFVVCLEDSISIHSIRDLRTLHVIRDVPLNTHITCTLSPNSPTNCFVAYPASNHSGEVAIFDAENLRPVWSIDAHDTVIAAMAFSYDGLLLATASVKGTVIRVFSVASRSKVFEFRRSMKRCATVYSLAFSKDGKFLCCSSSTETVHIFKIDLQKLNAMNQEVPSNENQGWMDYLGQAIKSSTTYLPAQVTEVLSQERGFAVARLPSSCSSFTATATASLSSSPANTAAVASSPTAAAACSAAVAGGGGRNVCGITSIEGGTYVMIVQQNAEMLVYNVDVVNGGECNIVAQYSLNISGIPFHHHHHLPPPPPPLHHHHQPPVPRSVQPPPSSSVPSSLSSSTQEQPSPAPPSSSSSSSIDQDTTPTDCHSPLNDLEWMKVKKLPRANTSPQWSPCRRSYASVVNSQDSGDMRGDGACRNVRGDGACRDGSGCCRSGDCSPIEVASPSTSSSSGSSSSSASSSSLASSSLQPPSQIRSDLQPPQRLQPTKQQQQQLQPKKQPQQPQNIYYQQHQNQMLKFEGELVLRDAIVSIEDLYMDAECGWLEDSSEFPSIIKKK</sequence>
<dbReference type="HOGENOM" id="CLU_431675_0_0_1"/>
<dbReference type="eggNOG" id="KOG2110">
    <property type="taxonomic scope" value="Eukaryota"/>
</dbReference>
<evidence type="ECO:0000313" key="7">
    <source>
        <dbReference type="EnsemblMetazoa" id="HelroP189501"/>
    </source>
</evidence>
<dbReference type="Gene3D" id="2.130.10.10">
    <property type="entry name" value="YVTN repeat-like/Quinoprotein amine dehydrogenase"/>
    <property type="match status" value="1"/>
</dbReference>
<dbReference type="STRING" id="6412.T1FR39"/>
<dbReference type="InParanoid" id="T1FR39"/>
<dbReference type="GO" id="GO:0080025">
    <property type="term" value="F:phosphatidylinositol-3,5-bisphosphate binding"/>
    <property type="evidence" value="ECO:0000318"/>
    <property type="project" value="GO_Central"/>
</dbReference>
<dbReference type="GO" id="GO:0034497">
    <property type="term" value="P:protein localization to phagophore assembly site"/>
    <property type="evidence" value="ECO:0000318"/>
    <property type="project" value="GO_Central"/>
</dbReference>
<comment type="similarity">
    <text evidence="4">Belongs to the WD repeat PROPPIN family.</text>
</comment>
<accession>T1FR39</accession>
<dbReference type="GO" id="GO:0005829">
    <property type="term" value="C:cytosol"/>
    <property type="evidence" value="ECO:0000318"/>
    <property type="project" value="GO_Central"/>
</dbReference>
<keyword evidence="1" id="KW-0853">WD repeat</keyword>
<dbReference type="GO" id="GO:0000425">
    <property type="term" value="P:pexophagy"/>
    <property type="evidence" value="ECO:0000318"/>
    <property type="project" value="GO_Central"/>
</dbReference>
<protein>
    <recommendedName>
        <fullName evidence="9">WD repeat domain phosphoinositide-interacting protein 2</fullName>
    </recommendedName>
</protein>
<feature type="region of interest" description="Disordered" evidence="5">
    <location>
        <begin position="520"/>
        <end position="582"/>
    </location>
</feature>
<organism evidence="7 8">
    <name type="scientific">Helobdella robusta</name>
    <name type="common">Californian leech</name>
    <dbReference type="NCBI Taxonomy" id="6412"/>
    <lineage>
        <taxon>Eukaryota</taxon>
        <taxon>Metazoa</taxon>
        <taxon>Spiralia</taxon>
        <taxon>Lophotrochozoa</taxon>
        <taxon>Annelida</taxon>
        <taxon>Clitellata</taxon>
        <taxon>Hirudinea</taxon>
        <taxon>Rhynchobdellida</taxon>
        <taxon>Glossiphoniidae</taxon>
        <taxon>Helobdella</taxon>
    </lineage>
</organism>
<dbReference type="SUPFAM" id="SSF50978">
    <property type="entry name" value="WD40 repeat-like"/>
    <property type="match status" value="1"/>
</dbReference>
<dbReference type="KEGG" id="hro:HELRODRAFT_189501"/>
<gene>
    <name evidence="7" type="primary">20211286</name>
    <name evidence="6" type="ORF">HELRODRAFT_189501</name>
</gene>
<evidence type="ECO:0000256" key="3">
    <source>
        <dbReference type="ARBA" id="ARBA00023006"/>
    </source>
</evidence>
<dbReference type="GO" id="GO:0061723">
    <property type="term" value="P:glycophagy"/>
    <property type="evidence" value="ECO:0000318"/>
    <property type="project" value="GO_Central"/>
</dbReference>
<dbReference type="InterPro" id="IPR036322">
    <property type="entry name" value="WD40_repeat_dom_sf"/>
</dbReference>
<keyword evidence="2" id="KW-0677">Repeat</keyword>
<name>T1FR39_HELRO</name>
<dbReference type="GO" id="GO:0030674">
    <property type="term" value="F:protein-macromolecule adaptor activity"/>
    <property type="evidence" value="ECO:0000318"/>
    <property type="project" value="GO_Central"/>
</dbReference>
<feature type="compositionally biased region" description="Pro residues" evidence="5">
    <location>
        <begin position="397"/>
        <end position="409"/>
    </location>
</feature>
<dbReference type="SMART" id="SM00320">
    <property type="entry name" value="WD40"/>
    <property type="match status" value="2"/>
</dbReference>
<dbReference type="GO" id="GO:0044804">
    <property type="term" value="P:nucleophagy"/>
    <property type="evidence" value="ECO:0000318"/>
    <property type="project" value="GO_Central"/>
</dbReference>
<dbReference type="Pfam" id="PF21032">
    <property type="entry name" value="PROPPIN"/>
    <property type="match status" value="1"/>
</dbReference>
<evidence type="ECO:0008006" key="9">
    <source>
        <dbReference type="Google" id="ProtNLM"/>
    </source>
</evidence>
<dbReference type="GO" id="GO:0034045">
    <property type="term" value="C:phagophore assembly site membrane"/>
    <property type="evidence" value="ECO:0000318"/>
    <property type="project" value="GO_Central"/>
</dbReference>
<dbReference type="EnsemblMetazoa" id="HelroT189501">
    <property type="protein sequence ID" value="HelroP189501"/>
    <property type="gene ID" value="HelroG189501"/>
</dbReference>
<feature type="region of interest" description="Disordered" evidence="5">
    <location>
        <begin position="380"/>
        <end position="449"/>
    </location>
</feature>
<dbReference type="RefSeq" id="XP_009028891.1">
    <property type="nucleotide sequence ID" value="XM_009030643.1"/>
</dbReference>
<keyword evidence="3" id="KW-0072">Autophagy</keyword>
<evidence type="ECO:0000256" key="1">
    <source>
        <dbReference type="ARBA" id="ARBA00022574"/>
    </source>
</evidence>
<evidence type="ECO:0000313" key="8">
    <source>
        <dbReference type="Proteomes" id="UP000015101"/>
    </source>
</evidence>
<proteinExistence type="inferred from homology"/>
<dbReference type="PANTHER" id="PTHR11227">
    <property type="entry name" value="WD-REPEAT PROTEIN INTERACTING WITH PHOSPHOINOSIDES WIPI -RELATED"/>
    <property type="match status" value="1"/>
</dbReference>
<reference evidence="8" key="1">
    <citation type="submission" date="2012-12" db="EMBL/GenBank/DDBJ databases">
        <authorList>
            <person name="Hellsten U."/>
            <person name="Grimwood J."/>
            <person name="Chapman J.A."/>
            <person name="Shapiro H."/>
            <person name="Aerts A."/>
            <person name="Otillar R.P."/>
            <person name="Terry A.Y."/>
            <person name="Boore J.L."/>
            <person name="Simakov O."/>
            <person name="Marletaz F."/>
            <person name="Cho S.-J."/>
            <person name="Edsinger-Gonzales E."/>
            <person name="Havlak P."/>
            <person name="Kuo D.-H."/>
            <person name="Larsson T."/>
            <person name="Lv J."/>
            <person name="Arendt D."/>
            <person name="Savage R."/>
            <person name="Osoegawa K."/>
            <person name="de Jong P."/>
            <person name="Lindberg D.R."/>
            <person name="Seaver E.C."/>
            <person name="Weisblat D.A."/>
            <person name="Putnam N.H."/>
            <person name="Grigoriev I.V."/>
            <person name="Rokhsar D.S."/>
        </authorList>
    </citation>
    <scope>NUCLEOTIDE SEQUENCE</scope>
</reference>
<dbReference type="GO" id="GO:0000422">
    <property type="term" value="P:autophagy of mitochondrion"/>
    <property type="evidence" value="ECO:0000318"/>
    <property type="project" value="GO_Central"/>
</dbReference>
<dbReference type="AlphaFoldDB" id="T1FR39"/>